<sequence>MKGEYVGDTLPFEIFYEDIRLFSRLVKGVTGDERLLSQWNIGGCGLRVGNDIGNANKRVALLRLKRNGKGKAREEGGTRLEGRREGRMVCGDRRVG</sequence>
<reference evidence="1 2" key="2">
    <citation type="journal article" date="2022" name="Mol. Ecol. Resour.">
        <title>The genomes of chicory, endive, great burdock and yacon provide insights into Asteraceae paleo-polyploidization history and plant inulin production.</title>
        <authorList>
            <person name="Fan W."/>
            <person name="Wang S."/>
            <person name="Wang H."/>
            <person name="Wang A."/>
            <person name="Jiang F."/>
            <person name="Liu H."/>
            <person name="Zhao H."/>
            <person name="Xu D."/>
            <person name="Zhang Y."/>
        </authorList>
    </citation>
    <scope>NUCLEOTIDE SEQUENCE [LARGE SCALE GENOMIC DNA]</scope>
    <source>
        <strain evidence="2">cv. Niubang</strain>
    </source>
</reference>
<proteinExistence type="predicted"/>
<evidence type="ECO:0000313" key="1">
    <source>
        <dbReference type="EMBL" id="KAI3719496.1"/>
    </source>
</evidence>
<keyword evidence="2" id="KW-1185">Reference proteome</keyword>
<gene>
    <name evidence="1" type="ORF">L6452_20396</name>
</gene>
<organism evidence="1 2">
    <name type="scientific">Arctium lappa</name>
    <name type="common">Greater burdock</name>
    <name type="synonym">Lappa major</name>
    <dbReference type="NCBI Taxonomy" id="4217"/>
    <lineage>
        <taxon>Eukaryota</taxon>
        <taxon>Viridiplantae</taxon>
        <taxon>Streptophyta</taxon>
        <taxon>Embryophyta</taxon>
        <taxon>Tracheophyta</taxon>
        <taxon>Spermatophyta</taxon>
        <taxon>Magnoliopsida</taxon>
        <taxon>eudicotyledons</taxon>
        <taxon>Gunneridae</taxon>
        <taxon>Pentapetalae</taxon>
        <taxon>asterids</taxon>
        <taxon>campanulids</taxon>
        <taxon>Asterales</taxon>
        <taxon>Asteraceae</taxon>
        <taxon>Carduoideae</taxon>
        <taxon>Cardueae</taxon>
        <taxon>Arctiinae</taxon>
        <taxon>Arctium</taxon>
    </lineage>
</organism>
<accession>A0ACB9BB84</accession>
<reference evidence="2" key="1">
    <citation type="journal article" date="2022" name="Mol. Ecol. Resour.">
        <title>The genomes of chicory, endive, great burdock and yacon provide insights into Asteraceae palaeo-polyploidization history and plant inulin production.</title>
        <authorList>
            <person name="Fan W."/>
            <person name="Wang S."/>
            <person name="Wang H."/>
            <person name="Wang A."/>
            <person name="Jiang F."/>
            <person name="Liu H."/>
            <person name="Zhao H."/>
            <person name="Xu D."/>
            <person name="Zhang Y."/>
        </authorList>
    </citation>
    <scope>NUCLEOTIDE SEQUENCE [LARGE SCALE GENOMIC DNA]</scope>
    <source>
        <strain evidence="2">cv. Niubang</strain>
    </source>
</reference>
<protein>
    <submittedName>
        <fullName evidence="1">Uncharacterized protein</fullName>
    </submittedName>
</protein>
<comment type="caution">
    <text evidence="1">The sequence shown here is derived from an EMBL/GenBank/DDBJ whole genome shotgun (WGS) entry which is preliminary data.</text>
</comment>
<evidence type="ECO:0000313" key="2">
    <source>
        <dbReference type="Proteomes" id="UP001055879"/>
    </source>
</evidence>
<name>A0ACB9BB84_ARCLA</name>
<dbReference type="Proteomes" id="UP001055879">
    <property type="component" value="Linkage Group LG06"/>
</dbReference>
<dbReference type="EMBL" id="CM042052">
    <property type="protein sequence ID" value="KAI3719496.1"/>
    <property type="molecule type" value="Genomic_DNA"/>
</dbReference>